<evidence type="ECO:0000256" key="1">
    <source>
        <dbReference type="SAM" id="MobiDB-lite"/>
    </source>
</evidence>
<dbReference type="Proteomes" id="UP000250235">
    <property type="component" value="Unassembled WGS sequence"/>
</dbReference>
<feature type="region of interest" description="Disordered" evidence="1">
    <location>
        <begin position="112"/>
        <end position="139"/>
    </location>
</feature>
<gene>
    <name evidence="2" type="ORF">F511_23017</name>
</gene>
<evidence type="ECO:0000313" key="2">
    <source>
        <dbReference type="EMBL" id="KZV30386.1"/>
    </source>
</evidence>
<dbReference type="AlphaFoldDB" id="A0A2Z7B8L7"/>
<protein>
    <submittedName>
        <fullName evidence="2">Uncharacterized protein</fullName>
    </submittedName>
</protein>
<dbReference type="EMBL" id="KV008294">
    <property type="protein sequence ID" value="KZV30386.1"/>
    <property type="molecule type" value="Genomic_DNA"/>
</dbReference>
<reference evidence="2 3" key="1">
    <citation type="journal article" date="2015" name="Proc. Natl. Acad. Sci. U.S.A.">
        <title>The resurrection genome of Boea hygrometrica: A blueprint for survival of dehydration.</title>
        <authorList>
            <person name="Xiao L."/>
            <person name="Yang G."/>
            <person name="Zhang L."/>
            <person name="Yang X."/>
            <person name="Zhao S."/>
            <person name="Ji Z."/>
            <person name="Zhou Q."/>
            <person name="Hu M."/>
            <person name="Wang Y."/>
            <person name="Chen M."/>
            <person name="Xu Y."/>
            <person name="Jin H."/>
            <person name="Xiao X."/>
            <person name="Hu G."/>
            <person name="Bao F."/>
            <person name="Hu Y."/>
            <person name="Wan P."/>
            <person name="Li L."/>
            <person name="Deng X."/>
            <person name="Kuang T."/>
            <person name="Xiang C."/>
            <person name="Zhu J.K."/>
            <person name="Oliver M.J."/>
            <person name="He Y."/>
        </authorList>
    </citation>
    <scope>NUCLEOTIDE SEQUENCE [LARGE SCALE GENOMIC DNA]</scope>
    <source>
        <strain evidence="3">cv. XS01</strain>
    </source>
</reference>
<keyword evidence="3" id="KW-1185">Reference proteome</keyword>
<accession>A0A2Z7B8L7</accession>
<name>A0A2Z7B8L7_9LAMI</name>
<sequence length="139" mass="15901">MSLFKINQRIEVMWQSLMMGASRVAGPEDPLFLCMIMSLWIHVLTSWGSGKHRGAWDPESGGSGGVLACCKELRSRTTSLEKLRKFTDGLRPDIRHDVNMADVATYMAAVNRTDRSERGRKDMRDEFQRKRQMQQPVRG</sequence>
<proteinExistence type="predicted"/>
<evidence type="ECO:0000313" key="3">
    <source>
        <dbReference type="Proteomes" id="UP000250235"/>
    </source>
</evidence>
<feature type="compositionally biased region" description="Basic and acidic residues" evidence="1">
    <location>
        <begin position="112"/>
        <end position="129"/>
    </location>
</feature>
<organism evidence="2 3">
    <name type="scientific">Dorcoceras hygrometricum</name>
    <dbReference type="NCBI Taxonomy" id="472368"/>
    <lineage>
        <taxon>Eukaryota</taxon>
        <taxon>Viridiplantae</taxon>
        <taxon>Streptophyta</taxon>
        <taxon>Embryophyta</taxon>
        <taxon>Tracheophyta</taxon>
        <taxon>Spermatophyta</taxon>
        <taxon>Magnoliopsida</taxon>
        <taxon>eudicotyledons</taxon>
        <taxon>Gunneridae</taxon>
        <taxon>Pentapetalae</taxon>
        <taxon>asterids</taxon>
        <taxon>lamiids</taxon>
        <taxon>Lamiales</taxon>
        <taxon>Gesneriaceae</taxon>
        <taxon>Didymocarpoideae</taxon>
        <taxon>Trichosporeae</taxon>
        <taxon>Loxocarpinae</taxon>
        <taxon>Dorcoceras</taxon>
    </lineage>
</organism>